<gene>
    <name evidence="3" type="ORF">AFUS01_LOCUS32884</name>
</gene>
<dbReference type="AlphaFoldDB" id="A0A8J2KYZ4"/>
<sequence>MAHTNYACCILLVLFGNSFGNSLQGRQSRVMSFSDNKSGPNSSDTVFTDDFASDVNKTRDKYSRALFHNDKENELDSSFDVMARSLTGVTGRNEDTGLARLGEVLGLHGLTNVHIIKGGLLLLAFALPLLLSFIPSVLSKFSHYMDSNSFAYMGSHLARNVLNSESCVERISCEIGRASHAGFIDRFVVKTIYKLERFTPNFMRRIARAYLDRTVCNKYACALTDKNAKSFIIHQYKQNDEIQPQNEVCCSLDREIDLQSSTELHT</sequence>
<feature type="transmembrane region" description="Helical" evidence="1">
    <location>
        <begin position="115"/>
        <end position="138"/>
    </location>
</feature>
<evidence type="ECO:0000256" key="2">
    <source>
        <dbReference type="SAM" id="SignalP"/>
    </source>
</evidence>
<dbReference type="EMBL" id="CAJVCH010526932">
    <property type="protein sequence ID" value="CAG7822622.1"/>
    <property type="molecule type" value="Genomic_DNA"/>
</dbReference>
<keyword evidence="1" id="KW-0812">Transmembrane</keyword>
<evidence type="ECO:0000256" key="1">
    <source>
        <dbReference type="SAM" id="Phobius"/>
    </source>
</evidence>
<dbReference type="Proteomes" id="UP000708208">
    <property type="component" value="Unassembled WGS sequence"/>
</dbReference>
<accession>A0A8J2KYZ4</accession>
<keyword evidence="2" id="KW-0732">Signal</keyword>
<evidence type="ECO:0000313" key="4">
    <source>
        <dbReference type="Proteomes" id="UP000708208"/>
    </source>
</evidence>
<proteinExistence type="predicted"/>
<reference evidence="3" key="1">
    <citation type="submission" date="2021-06" db="EMBL/GenBank/DDBJ databases">
        <authorList>
            <person name="Hodson N. C."/>
            <person name="Mongue J. A."/>
            <person name="Jaron S. K."/>
        </authorList>
    </citation>
    <scope>NUCLEOTIDE SEQUENCE</scope>
</reference>
<evidence type="ECO:0000313" key="3">
    <source>
        <dbReference type="EMBL" id="CAG7822622.1"/>
    </source>
</evidence>
<feature type="chain" id="PRO_5035271073" evidence="2">
    <location>
        <begin position="21"/>
        <end position="266"/>
    </location>
</feature>
<organism evidence="3 4">
    <name type="scientific">Allacma fusca</name>
    <dbReference type="NCBI Taxonomy" id="39272"/>
    <lineage>
        <taxon>Eukaryota</taxon>
        <taxon>Metazoa</taxon>
        <taxon>Ecdysozoa</taxon>
        <taxon>Arthropoda</taxon>
        <taxon>Hexapoda</taxon>
        <taxon>Collembola</taxon>
        <taxon>Symphypleona</taxon>
        <taxon>Sminthuridae</taxon>
        <taxon>Allacma</taxon>
    </lineage>
</organism>
<protein>
    <submittedName>
        <fullName evidence="3">Uncharacterized protein</fullName>
    </submittedName>
</protein>
<keyword evidence="1" id="KW-1133">Transmembrane helix</keyword>
<keyword evidence="4" id="KW-1185">Reference proteome</keyword>
<comment type="caution">
    <text evidence="3">The sequence shown here is derived from an EMBL/GenBank/DDBJ whole genome shotgun (WGS) entry which is preliminary data.</text>
</comment>
<feature type="signal peptide" evidence="2">
    <location>
        <begin position="1"/>
        <end position="20"/>
    </location>
</feature>
<name>A0A8J2KYZ4_9HEXA</name>
<keyword evidence="1" id="KW-0472">Membrane</keyword>